<dbReference type="AlphaFoldDB" id="A0A162ZBV2"/>
<dbReference type="STRING" id="5454.A0A162ZBV2"/>
<dbReference type="Proteomes" id="UP000076837">
    <property type="component" value="Unassembled WGS sequence"/>
</dbReference>
<dbReference type="OrthoDB" id="1731983at2759"/>
<evidence type="ECO:0000313" key="1">
    <source>
        <dbReference type="EMBL" id="KZM20522.1"/>
    </source>
</evidence>
<gene>
    <name evidence="1" type="ORF">ST47_g8328</name>
</gene>
<name>A0A162ZBV2_DIDRA</name>
<organism evidence="1 2">
    <name type="scientific">Didymella rabiei</name>
    <name type="common">Chickpea ascochyta blight fungus</name>
    <name type="synonym">Mycosphaerella rabiei</name>
    <dbReference type="NCBI Taxonomy" id="5454"/>
    <lineage>
        <taxon>Eukaryota</taxon>
        <taxon>Fungi</taxon>
        <taxon>Dikarya</taxon>
        <taxon>Ascomycota</taxon>
        <taxon>Pezizomycotina</taxon>
        <taxon>Dothideomycetes</taxon>
        <taxon>Pleosporomycetidae</taxon>
        <taxon>Pleosporales</taxon>
        <taxon>Pleosporineae</taxon>
        <taxon>Didymellaceae</taxon>
        <taxon>Ascochyta</taxon>
    </lineage>
</organism>
<proteinExistence type="predicted"/>
<accession>A0A162ZBV2</accession>
<protein>
    <submittedName>
        <fullName evidence="1">Catalytic</fullName>
    </submittedName>
</protein>
<dbReference type="Gene3D" id="3.40.50.720">
    <property type="entry name" value="NAD(P)-binding Rossmann-like Domain"/>
    <property type="match status" value="1"/>
</dbReference>
<comment type="caution">
    <text evidence="1">The sequence shown here is derived from an EMBL/GenBank/DDBJ whole genome shotgun (WGS) entry which is preliminary data.</text>
</comment>
<keyword evidence="2" id="KW-1185">Reference proteome</keyword>
<evidence type="ECO:0000313" key="2">
    <source>
        <dbReference type="Proteomes" id="UP000076837"/>
    </source>
</evidence>
<dbReference type="EMBL" id="JYNV01000278">
    <property type="protein sequence ID" value="KZM20522.1"/>
    <property type="molecule type" value="Genomic_DNA"/>
</dbReference>
<sequence length="158" mass="17781">MGAKNDKFNINGRTHVHVGGTTGPSLQTLIEFSTNVRVRTRVFTRVSKRKHDPPPRGFEPPATYRSRFRPVDWARQEKVQKAWAEPTAEHSLAAGRLQEMDIDRTFSFTDGSLMGSALDLTMSKAKKLGRHGFVDSNDAIREVLGEFTDLKMLPPMLN</sequence>
<reference evidence="1 2" key="1">
    <citation type="journal article" date="2016" name="Sci. Rep.">
        <title>Draft genome sequencing and secretome analysis of fungal phytopathogen Ascochyta rabiei provides insight into the necrotrophic effector repertoire.</title>
        <authorList>
            <person name="Verma S."/>
            <person name="Gazara R.K."/>
            <person name="Nizam S."/>
            <person name="Parween S."/>
            <person name="Chattopadhyay D."/>
            <person name="Verma P.K."/>
        </authorList>
    </citation>
    <scope>NUCLEOTIDE SEQUENCE [LARGE SCALE GENOMIC DNA]</scope>
    <source>
        <strain evidence="1 2">ArDII</strain>
    </source>
</reference>